<dbReference type="NCBIfam" id="TIGR00066">
    <property type="entry name" value="g_glut_trans"/>
    <property type="match status" value="1"/>
</dbReference>
<feature type="region of interest" description="Disordered" evidence="1">
    <location>
        <begin position="110"/>
        <end position="142"/>
    </location>
</feature>
<sequence>MASWGTMSHCFLVLIVLLSFQDALGKSRLGLKRYKSELGKKRDSTNSNADSQAGVASRVNSKTGAATATDTKTESQTFTNTKVNTRIATSSNARSGANAAAKVKTYAHANTETRVNTEQESPHPPTTTPMPNRPSNPDSLPPGPYGAGNNGSCCNCSGNKCPPTIIKVYCPKCPCPCPPPCPCDCPCLKPKTTPRPTRPIPPTICLPPCVPFPGPCMTPPCNPQPMPMCMNPPCFDMLPPQMTYPMCPMNCPTPPCPCPLFKRSETLSAVNKTINKEIKKKSRKQKTLNAQKRVHAAGPPPDSQEEPLQFDHAAVAADNEICSKIGKEILLKNGTAADAIVSTHCCVEIVNSHSTGLGGGGFMVYYEKKTGKAKAYDFRESLVAAYTDTGNKTQGDTILVPGVLKGLHKVWEDFGKLPWKDLWKPCIDLANKGFPIHTALNNAIQAKKDYILHNAALRSLYVRNNKVLKLGDILKRPTLAETYQRIADNGSSDIFYYGDIADQIAKDVQNAGGSMTKKDLEDYQLHVKKPLNTTLKGLIMLSTPPPGSGALISLALKIMEHFNWTANDQYKNKPLLYHRIVEAMKFAYAPYSFLSDPAFAGQNKTDQYTDYMLNDEVARRMFKRIDGVSHTVDYYAPFNKKKHPKKSGTSHISIIDRYGNAVGGTTSINAYFGSKLLSQKLGFIYNNELADFSEFWPDVYNLNSDKKIPGKRPMSKSSPIIFLDKHYSAVGVFGAAGGFFIPSCLIQTIANWLFFHNNIKIAVSKPRVHCQLFPPTVVYEPTFPAEIIPGLESYSHAYVTNSTYDVSGQLNAIMGVVQAVVRLPNGKLNAESDYRKGGKPAGF</sequence>
<accession>A0ABM4C6U6</accession>
<dbReference type="Gene3D" id="3.60.20.40">
    <property type="match status" value="1"/>
</dbReference>
<feature type="chain" id="PRO_5045902176" evidence="2">
    <location>
        <begin position="26"/>
        <end position="843"/>
    </location>
</feature>
<proteinExistence type="predicted"/>
<dbReference type="InterPro" id="IPR043137">
    <property type="entry name" value="GGT_ssub_C"/>
</dbReference>
<evidence type="ECO:0000256" key="2">
    <source>
        <dbReference type="SAM" id="SignalP"/>
    </source>
</evidence>
<dbReference type="GeneID" id="100205136"/>
<keyword evidence="4" id="KW-0378">Hydrolase</keyword>
<evidence type="ECO:0000313" key="4">
    <source>
        <dbReference type="RefSeq" id="XP_065657328.1"/>
    </source>
</evidence>
<evidence type="ECO:0000256" key="1">
    <source>
        <dbReference type="SAM" id="MobiDB-lite"/>
    </source>
</evidence>
<dbReference type="InterPro" id="IPR043138">
    <property type="entry name" value="GGT_lsub"/>
</dbReference>
<feature type="region of interest" description="Disordered" evidence="1">
    <location>
        <begin position="38"/>
        <end position="77"/>
    </location>
</feature>
<dbReference type="InterPro" id="IPR000101">
    <property type="entry name" value="GGT_peptidase"/>
</dbReference>
<dbReference type="SUPFAM" id="SSF56235">
    <property type="entry name" value="N-terminal nucleophile aminohydrolases (Ntn hydrolases)"/>
    <property type="match status" value="1"/>
</dbReference>
<organism evidence="3 4">
    <name type="scientific">Hydra vulgaris</name>
    <name type="common">Hydra</name>
    <name type="synonym">Hydra attenuata</name>
    <dbReference type="NCBI Taxonomy" id="6087"/>
    <lineage>
        <taxon>Eukaryota</taxon>
        <taxon>Metazoa</taxon>
        <taxon>Cnidaria</taxon>
        <taxon>Hydrozoa</taxon>
        <taxon>Hydroidolina</taxon>
        <taxon>Anthoathecata</taxon>
        <taxon>Aplanulata</taxon>
        <taxon>Hydridae</taxon>
        <taxon>Hydra</taxon>
    </lineage>
</organism>
<dbReference type="InterPro" id="IPR029055">
    <property type="entry name" value="Ntn_hydrolases_N"/>
</dbReference>
<protein>
    <submittedName>
        <fullName evidence="4">Glutathione hydrolase 1 proenzyme isoform X3</fullName>
    </submittedName>
</protein>
<name>A0ABM4C6U6_HYDVU</name>
<feature type="compositionally biased region" description="Pro residues" evidence="1">
    <location>
        <begin position="122"/>
        <end position="142"/>
    </location>
</feature>
<evidence type="ECO:0000313" key="3">
    <source>
        <dbReference type="Proteomes" id="UP001652625"/>
    </source>
</evidence>
<dbReference type="PRINTS" id="PR01210">
    <property type="entry name" value="GGTRANSPTASE"/>
</dbReference>
<reference evidence="4" key="1">
    <citation type="submission" date="2025-08" db="UniProtKB">
        <authorList>
            <consortium name="RefSeq"/>
        </authorList>
    </citation>
    <scope>IDENTIFICATION</scope>
</reference>
<dbReference type="Proteomes" id="UP001652625">
    <property type="component" value="Chromosome 07"/>
</dbReference>
<dbReference type="GO" id="GO:0016787">
    <property type="term" value="F:hydrolase activity"/>
    <property type="evidence" value="ECO:0007669"/>
    <property type="project" value="UniProtKB-KW"/>
</dbReference>
<keyword evidence="2" id="KW-0732">Signal</keyword>
<dbReference type="PANTHER" id="PTHR11686:SF9">
    <property type="entry name" value="RE13973P"/>
    <property type="match status" value="1"/>
</dbReference>
<dbReference type="RefSeq" id="XP_065657328.1">
    <property type="nucleotide sequence ID" value="XM_065801256.1"/>
</dbReference>
<feature type="region of interest" description="Disordered" evidence="1">
    <location>
        <begin position="280"/>
        <end position="306"/>
    </location>
</feature>
<dbReference type="Pfam" id="PF01019">
    <property type="entry name" value="G_glu_transpept"/>
    <property type="match status" value="1"/>
</dbReference>
<dbReference type="PANTHER" id="PTHR11686">
    <property type="entry name" value="GAMMA GLUTAMYL TRANSPEPTIDASE"/>
    <property type="match status" value="1"/>
</dbReference>
<feature type="signal peptide" evidence="2">
    <location>
        <begin position="1"/>
        <end position="25"/>
    </location>
</feature>
<gene>
    <name evidence="4" type="primary">LOC100205136</name>
</gene>
<dbReference type="Gene3D" id="1.10.246.130">
    <property type="match status" value="1"/>
</dbReference>
<keyword evidence="3" id="KW-1185">Reference proteome</keyword>